<keyword evidence="3" id="KW-1185">Reference proteome</keyword>
<feature type="compositionally biased region" description="Pro residues" evidence="1">
    <location>
        <begin position="116"/>
        <end position="155"/>
    </location>
</feature>
<name>A0ABQ5Q618_9BACT</name>
<evidence type="ECO:0000313" key="2">
    <source>
        <dbReference type="EMBL" id="GLH70224.1"/>
    </source>
</evidence>
<gene>
    <name evidence="2" type="ORF">GETHPA_17570</name>
</gene>
<accession>A0ABQ5Q618</accession>
<comment type="caution">
    <text evidence="2">The sequence shown here is derived from an EMBL/GenBank/DDBJ whole genome shotgun (WGS) entry which is preliminary data.</text>
</comment>
<organism evidence="2 3">
    <name type="scientific">Geothrix rubra</name>
    <dbReference type="NCBI Taxonomy" id="2927977"/>
    <lineage>
        <taxon>Bacteria</taxon>
        <taxon>Pseudomonadati</taxon>
        <taxon>Acidobacteriota</taxon>
        <taxon>Holophagae</taxon>
        <taxon>Holophagales</taxon>
        <taxon>Holophagaceae</taxon>
        <taxon>Geothrix</taxon>
    </lineage>
</organism>
<reference evidence="2 3" key="1">
    <citation type="journal article" date="2023" name="Antonie Van Leeuwenhoek">
        <title>Mesoterricola silvestris gen. nov., sp. nov., Mesoterricola sediminis sp. nov., Geothrix oryzae sp. nov., Geothrix edaphica sp. nov., Geothrix rubra sp. nov., and Geothrix limicola sp. nov., six novel members of Acidobacteriota isolated from soils.</title>
        <authorList>
            <person name="Itoh H."/>
            <person name="Sugisawa Y."/>
            <person name="Mise K."/>
            <person name="Xu Z."/>
            <person name="Kuniyasu M."/>
            <person name="Ushijima N."/>
            <person name="Kawano K."/>
            <person name="Kobayashi E."/>
            <person name="Shiratori Y."/>
            <person name="Masuda Y."/>
            <person name="Senoo K."/>
        </authorList>
    </citation>
    <scope>NUCLEOTIDE SEQUENCE [LARGE SCALE GENOMIC DNA]</scope>
    <source>
        <strain evidence="2 3">Red803</strain>
    </source>
</reference>
<proteinExistence type="predicted"/>
<sequence>MVWKQDLAKLKQQLGEEEPKAPPPKALPKPAPKPSGPKDLDDEDAVFLAAMGHRPAPPVRRATPEAVEAPPSPAPAPPPPPETFEAALGDLKGLKPLIGTPILAAPPRARTLETPPLAPPPPAPEPPPPPAATAPPAPPAAPEPAAQPGPAPEAPALPVRFQLAAGMALEVDGVLDLRGHCRSDAVERLKDRLEDGSVLGWRSLQVILGPAPELHEALLELLNGGQVPMVSRYAQAPVPMGGNQAWLLYFGPPAP</sequence>
<dbReference type="RefSeq" id="WP_285724743.1">
    <property type="nucleotide sequence ID" value="NZ_BSDD01000003.1"/>
</dbReference>
<feature type="compositionally biased region" description="Pro residues" evidence="1">
    <location>
        <begin position="70"/>
        <end position="82"/>
    </location>
</feature>
<feature type="region of interest" description="Disordered" evidence="1">
    <location>
        <begin position="1"/>
        <end position="92"/>
    </location>
</feature>
<feature type="compositionally biased region" description="Pro residues" evidence="1">
    <location>
        <begin position="21"/>
        <end position="35"/>
    </location>
</feature>
<evidence type="ECO:0000313" key="3">
    <source>
        <dbReference type="Proteomes" id="UP001165089"/>
    </source>
</evidence>
<dbReference type="EMBL" id="BSDD01000003">
    <property type="protein sequence ID" value="GLH70224.1"/>
    <property type="molecule type" value="Genomic_DNA"/>
</dbReference>
<evidence type="ECO:0000256" key="1">
    <source>
        <dbReference type="SAM" id="MobiDB-lite"/>
    </source>
</evidence>
<dbReference type="PRINTS" id="PR01217">
    <property type="entry name" value="PRICHEXTENSN"/>
</dbReference>
<protein>
    <submittedName>
        <fullName evidence="2">Uncharacterized protein</fullName>
    </submittedName>
</protein>
<dbReference type="Proteomes" id="UP001165089">
    <property type="component" value="Unassembled WGS sequence"/>
</dbReference>
<feature type="region of interest" description="Disordered" evidence="1">
    <location>
        <begin position="110"/>
        <end position="155"/>
    </location>
</feature>